<dbReference type="InterPro" id="IPR036291">
    <property type="entry name" value="NAD(P)-bd_dom_sf"/>
</dbReference>
<dbReference type="SUPFAM" id="SSF50129">
    <property type="entry name" value="GroES-like"/>
    <property type="match status" value="2"/>
</dbReference>
<comment type="subunit">
    <text evidence="2">Homodimer.</text>
</comment>
<gene>
    <name evidence="7" type="ORF">BOLC5T32552H</name>
</gene>
<evidence type="ECO:0000256" key="4">
    <source>
        <dbReference type="ARBA" id="ARBA00022833"/>
    </source>
</evidence>
<keyword evidence="4" id="KW-0862">Zinc</keyword>
<dbReference type="Gene3D" id="3.90.180.10">
    <property type="entry name" value="Medium-chain alcohol dehydrogenases, catalytic domain"/>
    <property type="match status" value="2"/>
</dbReference>
<dbReference type="EMBL" id="LR031877">
    <property type="protein sequence ID" value="VDD45005.1"/>
    <property type="molecule type" value="Genomic_DNA"/>
</dbReference>
<dbReference type="PANTHER" id="PTHR43880:SF60">
    <property type="entry name" value="ALCOHOL DEHYDROGENASE-LIKE N-TERMINAL DOMAIN-CONTAINING PROTEIN"/>
    <property type="match status" value="1"/>
</dbReference>
<proteinExistence type="predicted"/>
<evidence type="ECO:0000256" key="2">
    <source>
        <dbReference type="ARBA" id="ARBA00011738"/>
    </source>
</evidence>
<dbReference type="InterPro" id="IPR013154">
    <property type="entry name" value="ADH-like_N"/>
</dbReference>
<feature type="region of interest" description="Disordered" evidence="5">
    <location>
        <begin position="190"/>
        <end position="212"/>
    </location>
</feature>
<dbReference type="GO" id="GO:0005829">
    <property type="term" value="C:cytosol"/>
    <property type="evidence" value="ECO:0007669"/>
    <property type="project" value="TreeGrafter"/>
</dbReference>
<protein>
    <recommendedName>
        <fullName evidence="6">Alcohol dehydrogenase-like N-terminal domain-containing protein</fullName>
    </recommendedName>
</protein>
<evidence type="ECO:0000256" key="1">
    <source>
        <dbReference type="ARBA" id="ARBA00001947"/>
    </source>
</evidence>
<dbReference type="SUPFAM" id="SSF51735">
    <property type="entry name" value="NAD(P)-binding Rossmann-fold domains"/>
    <property type="match status" value="1"/>
</dbReference>
<dbReference type="Pfam" id="PF08240">
    <property type="entry name" value="ADH_N"/>
    <property type="match status" value="1"/>
</dbReference>
<dbReference type="PANTHER" id="PTHR43880">
    <property type="entry name" value="ALCOHOL DEHYDROGENASE"/>
    <property type="match status" value="1"/>
</dbReference>
<dbReference type="InterPro" id="IPR011032">
    <property type="entry name" value="GroES-like_sf"/>
</dbReference>
<evidence type="ECO:0000259" key="6">
    <source>
        <dbReference type="Pfam" id="PF08240"/>
    </source>
</evidence>
<feature type="compositionally biased region" description="Low complexity" evidence="5">
    <location>
        <begin position="191"/>
        <end position="212"/>
    </location>
</feature>
<dbReference type="GO" id="GO:0051903">
    <property type="term" value="F:S-(hydroxymethyl)glutathione dehydrogenase [NAD(P)+] activity"/>
    <property type="evidence" value="ECO:0007669"/>
    <property type="project" value="TreeGrafter"/>
</dbReference>
<comment type="cofactor">
    <cofactor evidence="1">
        <name>Zn(2+)</name>
        <dbReference type="ChEBI" id="CHEBI:29105"/>
    </cofactor>
</comment>
<dbReference type="GO" id="GO:0046294">
    <property type="term" value="P:formaldehyde catabolic process"/>
    <property type="evidence" value="ECO:0007669"/>
    <property type="project" value="TreeGrafter"/>
</dbReference>
<evidence type="ECO:0000313" key="7">
    <source>
        <dbReference type="EMBL" id="VDD45005.1"/>
    </source>
</evidence>
<reference evidence="7" key="1">
    <citation type="submission" date="2018-11" db="EMBL/GenBank/DDBJ databases">
        <authorList>
            <consortium name="Genoscope - CEA"/>
            <person name="William W."/>
        </authorList>
    </citation>
    <scope>NUCLEOTIDE SEQUENCE</scope>
</reference>
<name>A0A3P6FHL3_BRAOL</name>
<evidence type="ECO:0000256" key="5">
    <source>
        <dbReference type="SAM" id="MobiDB-lite"/>
    </source>
</evidence>
<accession>A0A3P6FHL3</accession>
<feature type="domain" description="Alcohol dehydrogenase-like N-terminal" evidence="6">
    <location>
        <begin position="35"/>
        <end position="170"/>
    </location>
</feature>
<dbReference type="Gene3D" id="3.40.50.720">
    <property type="entry name" value="NAD(P)-binding Rossmann-like Domain"/>
    <property type="match status" value="2"/>
</dbReference>
<keyword evidence="3" id="KW-0479">Metal-binding</keyword>
<dbReference type="GO" id="GO:0008270">
    <property type="term" value="F:zinc ion binding"/>
    <property type="evidence" value="ECO:0007669"/>
    <property type="project" value="TreeGrafter"/>
</dbReference>
<organism evidence="7">
    <name type="scientific">Brassica oleracea</name>
    <name type="common">Wild cabbage</name>
    <dbReference type="NCBI Taxonomy" id="3712"/>
    <lineage>
        <taxon>Eukaryota</taxon>
        <taxon>Viridiplantae</taxon>
        <taxon>Streptophyta</taxon>
        <taxon>Embryophyta</taxon>
        <taxon>Tracheophyta</taxon>
        <taxon>Spermatophyta</taxon>
        <taxon>Magnoliopsida</taxon>
        <taxon>eudicotyledons</taxon>
        <taxon>Gunneridae</taxon>
        <taxon>Pentapetalae</taxon>
        <taxon>rosids</taxon>
        <taxon>malvids</taxon>
        <taxon>Brassicales</taxon>
        <taxon>Brassicaceae</taxon>
        <taxon>Brassiceae</taxon>
        <taxon>Brassica</taxon>
    </lineage>
</organism>
<dbReference type="AlphaFoldDB" id="A0A3P6FHL3"/>
<evidence type="ECO:0000256" key="3">
    <source>
        <dbReference type="ARBA" id="ARBA00022723"/>
    </source>
</evidence>
<sequence length="470" mass="51903">MAETQGKVITCKAAVVWGPKEPLVIQEICVDPPQKMEVRVKILYSSICHTDLGAWTGVNEGERAFPRILYNRIVESVGGVKDVKEGDYVIPTFNGECGECRVCTNGVSNLCERYKVDPMKRLMVNDGGTRFSTTTNKDGGSSQKQRVYHFLNTSTFTEYTVLDSACVVKIDPNAPLKQMSLLSCGVSTDNPKLSSSSSRPPLPALSPSSLPQSLRGSLIRSITVSLILHLLDEDVLLGLINLLVRPLRHKSLIVQAAWTRRSRGEAAKRPNRESWKQRTDTHMRPFLLNVFFYRKFIHAKVGVGAAWNTANVKEGTTTAVFGLGSVGLAVAEGARARGVSRIIGVDANASKFEKGKLGITDFVNPKDLTKPVHEGWGSTVLVGIYPTPKTLPLHPMELFDDRTITGSIFGGFKPKSQLPNFAQQCMKGVVKLEPFITNELPFEKINDVFQLLRDEKSLRCVLQISKFLKK</sequence>
<dbReference type="FunFam" id="3.40.50.720:FF:000003">
    <property type="entry name" value="S-(hydroxymethyl)glutathione dehydrogenase"/>
    <property type="match status" value="1"/>
</dbReference>